<dbReference type="CDD" id="cd00207">
    <property type="entry name" value="fer2"/>
    <property type="match status" value="1"/>
</dbReference>
<dbReference type="InterPro" id="IPR039261">
    <property type="entry name" value="FNR_nucleotide-bd"/>
</dbReference>
<keyword evidence="3" id="KW-0001">2Fe-2S</keyword>
<dbReference type="RefSeq" id="WP_162693449.1">
    <property type="nucleotide sequence ID" value="NZ_JAGIPM010000010.1"/>
</dbReference>
<dbReference type="Gene3D" id="3.40.50.80">
    <property type="entry name" value="Nucleotide-binding domain of ferredoxin-NADP reductase (FNR) module"/>
    <property type="match status" value="1"/>
</dbReference>
<evidence type="ECO:0000256" key="7">
    <source>
        <dbReference type="ARBA" id="ARBA00023004"/>
    </source>
</evidence>
<keyword evidence="7" id="KW-0408">Iron</keyword>
<dbReference type="GO" id="GO:0016491">
    <property type="term" value="F:oxidoreductase activity"/>
    <property type="evidence" value="ECO:0007669"/>
    <property type="project" value="UniProtKB-KW"/>
</dbReference>
<dbReference type="SUPFAM" id="SSF54292">
    <property type="entry name" value="2Fe-2S ferredoxin-like"/>
    <property type="match status" value="1"/>
</dbReference>
<dbReference type="Gene3D" id="2.40.30.10">
    <property type="entry name" value="Translation factors"/>
    <property type="match status" value="1"/>
</dbReference>
<dbReference type="InterPro" id="IPR001433">
    <property type="entry name" value="OxRdtase_FAD/NAD-bd"/>
</dbReference>
<dbReference type="Pfam" id="PF00970">
    <property type="entry name" value="FAD_binding_6"/>
    <property type="match status" value="1"/>
</dbReference>
<evidence type="ECO:0000259" key="12">
    <source>
        <dbReference type="PROSITE" id="PS51384"/>
    </source>
</evidence>
<accession>A0AAW8M2L9</accession>
<dbReference type="InterPro" id="IPR017938">
    <property type="entry name" value="Riboflavin_synthase-like_b-brl"/>
</dbReference>
<gene>
    <name evidence="13" type="ORF">J2W61_005201</name>
</gene>
<feature type="region of interest" description="Disordered" evidence="10">
    <location>
        <begin position="146"/>
        <end position="166"/>
    </location>
</feature>
<protein>
    <submittedName>
        <fullName evidence="13">Ferredoxin-NADP reductase</fullName>
    </submittedName>
</protein>
<dbReference type="Proteomes" id="UP001265315">
    <property type="component" value="Unassembled WGS sequence"/>
</dbReference>
<keyword evidence="5" id="KW-0274">FAD</keyword>
<evidence type="ECO:0000256" key="8">
    <source>
        <dbReference type="ARBA" id="ARBA00023014"/>
    </source>
</evidence>
<sequence length="597" mass="64973">MNTNVSVEQQKASLFIARIAFSMFVYVADVEKDITAQEVRRFQTLLKETAWSENPDLLEAFEELREKYSTFWSAYEDGRLTVTSASISEAMTHVSLLVGEARDKKLRKDLSRFLERLEGGIYGVKLLQGDQKAKAQARKELHRIVGHVRETPPKPEQEQPEGTRPVLVVRAPEVKTPVQSPIPAPAPASAQAAGVRLWQAGKTRVRCVSIVQETHDTKTYNFVAEPQVLFHFKAGQFVTIDIDLKGQTLRRSYTISSSPSRPYLLSITVKKVPMGWMSNWLFENMIEGMECTISGPVGKFTCADHMAPKILFLAAGSGITPCMSMLRWLADTPTTTDIVFINSVRTPADIIFHQELLYLSTRLGTRLRLAILPSALSPGLPWHGPVGPLNSDLLRSYAPDYLKREVFTCGPPGFMDFARSLLQKMDFPLRHYHQESFGPVAPAAAAVAPAVPAGTVSPPVPALKPTSGASIAVASVIEAPKPIPAVVTPRTMLSPPVSVTPPARTVPVRSAPNIEIKHSGERFASESGQTILEAAEANGVNLTHSCRAGVCGACKMRAVSGDVDMDGGHCLSSDEMADGLVLTCVGRAKGDVVLSLQ</sequence>
<dbReference type="Pfam" id="PF00175">
    <property type="entry name" value="NAD_binding_1"/>
    <property type="match status" value="1"/>
</dbReference>
<keyword evidence="6" id="KW-0560">Oxidoreductase</keyword>
<dbReference type="SUPFAM" id="SSF52343">
    <property type="entry name" value="Ferredoxin reductase-like, C-terminal NADP-linked domain"/>
    <property type="match status" value="1"/>
</dbReference>
<evidence type="ECO:0000256" key="4">
    <source>
        <dbReference type="ARBA" id="ARBA00022723"/>
    </source>
</evidence>
<dbReference type="GO" id="GO:0051537">
    <property type="term" value="F:2 iron, 2 sulfur cluster binding"/>
    <property type="evidence" value="ECO:0007669"/>
    <property type="project" value="UniProtKB-KW"/>
</dbReference>
<keyword evidence="4" id="KW-0479">Metal-binding</keyword>
<evidence type="ECO:0000313" key="13">
    <source>
        <dbReference type="EMBL" id="MDR6705326.1"/>
    </source>
</evidence>
<dbReference type="PRINTS" id="PR00410">
    <property type="entry name" value="PHEHYDRXLASE"/>
</dbReference>
<dbReference type="InterPro" id="IPR008333">
    <property type="entry name" value="Cbr1-like_FAD-bd_dom"/>
</dbReference>
<dbReference type="SUPFAM" id="SSF63380">
    <property type="entry name" value="Riboflavin synthase domain-like"/>
    <property type="match status" value="1"/>
</dbReference>
<evidence type="ECO:0000256" key="6">
    <source>
        <dbReference type="ARBA" id="ARBA00023002"/>
    </source>
</evidence>
<dbReference type="InterPro" id="IPR036010">
    <property type="entry name" value="2Fe-2S_ferredoxin-like_sf"/>
</dbReference>
<organism evidence="13 14">
    <name type="scientific">Agrobacterium tumefaciens</name>
    <dbReference type="NCBI Taxonomy" id="358"/>
    <lineage>
        <taxon>Bacteria</taxon>
        <taxon>Pseudomonadati</taxon>
        <taxon>Pseudomonadota</taxon>
        <taxon>Alphaproteobacteria</taxon>
        <taxon>Hyphomicrobiales</taxon>
        <taxon>Rhizobiaceae</taxon>
        <taxon>Rhizobium/Agrobacterium group</taxon>
        <taxon>Agrobacterium</taxon>
        <taxon>Agrobacterium tumefaciens complex</taxon>
    </lineage>
</organism>
<keyword evidence="2" id="KW-0285">Flavoprotein</keyword>
<evidence type="ECO:0000256" key="1">
    <source>
        <dbReference type="ARBA" id="ARBA00001974"/>
    </source>
</evidence>
<comment type="similarity">
    <text evidence="9">In the N-terminal section; belongs to the FAD-binding oxidoreductase type 6 family.</text>
</comment>
<dbReference type="PROSITE" id="PS00197">
    <property type="entry name" value="2FE2S_FER_1"/>
    <property type="match status" value="1"/>
</dbReference>
<comment type="caution">
    <text evidence="13">The sequence shown here is derived from an EMBL/GenBank/DDBJ whole genome shotgun (WGS) entry which is preliminary data.</text>
</comment>
<evidence type="ECO:0000256" key="10">
    <source>
        <dbReference type="SAM" id="MobiDB-lite"/>
    </source>
</evidence>
<feature type="domain" description="FAD-binding FR-type" evidence="12">
    <location>
        <begin position="200"/>
        <end position="303"/>
    </location>
</feature>
<dbReference type="Pfam" id="PF00111">
    <property type="entry name" value="Fer2"/>
    <property type="match status" value="1"/>
</dbReference>
<feature type="domain" description="2Fe-2S ferredoxin-type" evidence="11">
    <location>
        <begin position="512"/>
        <end position="597"/>
    </location>
</feature>
<dbReference type="Gene3D" id="3.10.20.30">
    <property type="match status" value="1"/>
</dbReference>
<dbReference type="PROSITE" id="PS51384">
    <property type="entry name" value="FAD_FR"/>
    <property type="match status" value="1"/>
</dbReference>
<dbReference type="PROSITE" id="PS51085">
    <property type="entry name" value="2FE2S_FER_2"/>
    <property type="match status" value="1"/>
</dbReference>
<name>A0AAW8M2L9_AGRTU</name>
<proteinExistence type="inferred from homology"/>
<reference evidence="13" key="1">
    <citation type="submission" date="2023-07" db="EMBL/GenBank/DDBJ databases">
        <title>Sorghum-associated microbial communities from plants grown in Nebraska, USA.</title>
        <authorList>
            <person name="Schachtman D."/>
        </authorList>
    </citation>
    <scope>NUCLEOTIDE SEQUENCE</scope>
    <source>
        <strain evidence="13">1457</strain>
    </source>
</reference>
<dbReference type="EMBL" id="JAVDSW010000009">
    <property type="protein sequence ID" value="MDR6705326.1"/>
    <property type="molecule type" value="Genomic_DNA"/>
</dbReference>
<dbReference type="GO" id="GO:0046872">
    <property type="term" value="F:metal ion binding"/>
    <property type="evidence" value="ECO:0007669"/>
    <property type="project" value="UniProtKB-KW"/>
</dbReference>
<dbReference type="InterPro" id="IPR006058">
    <property type="entry name" value="2Fe2S_fd_BS"/>
</dbReference>
<feature type="compositionally biased region" description="Basic and acidic residues" evidence="10">
    <location>
        <begin position="146"/>
        <end position="157"/>
    </location>
</feature>
<dbReference type="AlphaFoldDB" id="A0AAW8M2L9"/>
<evidence type="ECO:0000256" key="9">
    <source>
        <dbReference type="ARBA" id="ARBA00061434"/>
    </source>
</evidence>
<keyword evidence="8" id="KW-0411">Iron-sulfur</keyword>
<evidence type="ECO:0000259" key="11">
    <source>
        <dbReference type="PROSITE" id="PS51085"/>
    </source>
</evidence>
<dbReference type="PANTHER" id="PTHR47354">
    <property type="entry name" value="NADH OXIDOREDUCTASE HCR"/>
    <property type="match status" value="1"/>
</dbReference>
<dbReference type="InterPro" id="IPR017927">
    <property type="entry name" value="FAD-bd_FR_type"/>
</dbReference>
<dbReference type="InterPro" id="IPR050415">
    <property type="entry name" value="MRET"/>
</dbReference>
<dbReference type="InterPro" id="IPR012675">
    <property type="entry name" value="Beta-grasp_dom_sf"/>
</dbReference>
<evidence type="ECO:0000313" key="14">
    <source>
        <dbReference type="Proteomes" id="UP001265315"/>
    </source>
</evidence>
<dbReference type="InterPro" id="IPR001041">
    <property type="entry name" value="2Fe-2S_ferredoxin-type"/>
</dbReference>
<dbReference type="PROSITE" id="PS00018">
    <property type="entry name" value="EF_HAND_1"/>
    <property type="match status" value="1"/>
</dbReference>
<dbReference type="CDD" id="cd06215">
    <property type="entry name" value="FNR_iron_sulfur_binding_1"/>
    <property type="match status" value="1"/>
</dbReference>
<dbReference type="PANTHER" id="PTHR47354:SF6">
    <property type="entry name" value="NADH OXIDOREDUCTASE HCR"/>
    <property type="match status" value="1"/>
</dbReference>
<evidence type="ECO:0000256" key="3">
    <source>
        <dbReference type="ARBA" id="ARBA00022714"/>
    </source>
</evidence>
<evidence type="ECO:0000256" key="2">
    <source>
        <dbReference type="ARBA" id="ARBA00022630"/>
    </source>
</evidence>
<evidence type="ECO:0000256" key="5">
    <source>
        <dbReference type="ARBA" id="ARBA00022827"/>
    </source>
</evidence>
<comment type="cofactor">
    <cofactor evidence="1">
        <name>FAD</name>
        <dbReference type="ChEBI" id="CHEBI:57692"/>
    </cofactor>
</comment>
<dbReference type="InterPro" id="IPR018247">
    <property type="entry name" value="EF_Hand_1_Ca_BS"/>
</dbReference>